<comment type="caution">
    <text evidence="1">The sequence shown here is derived from an EMBL/GenBank/DDBJ whole genome shotgun (WGS) entry which is preliminary data.</text>
</comment>
<reference evidence="1 2" key="1">
    <citation type="journal article" date="2021" name="Hortic Res">
        <title>High-quality reference genome and annotation aids understanding of berry development for evergreen blueberry (Vaccinium darrowii).</title>
        <authorList>
            <person name="Yu J."/>
            <person name="Hulse-Kemp A.M."/>
            <person name="Babiker E."/>
            <person name="Staton M."/>
        </authorList>
    </citation>
    <scope>NUCLEOTIDE SEQUENCE [LARGE SCALE GENOMIC DNA]</scope>
    <source>
        <strain evidence="2">cv. NJ 8807/NJ 8810</strain>
        <tissue evidence="1">Young leaf</tissue>
    </source>
</reference>
<evidence type="ECO:0000313" key="1">
    <source>
        <dbReference type="EMBL" id="KAH7843256.1"/>
    </source>
</evidence>
<name>A0ACB7XQQ7_9ERIC</name>
<sequence>MTQRSPTMAKMAETIRTLQEKSATVETKQYEFEQEGSQTGDDDELAKQLKDIRVVLTMSHGDIFLDFEGLQFFPKAQLPKRFKMPNIEKFIGTENSSSHVRLVINTLKPMGLIDEFIAQLFQQTLIGNTLDWFLKLRV</sequence>
<dbReference type="Proteomes" id="UP000828048">
    <property type="component" value="Chromosome 1"/>
</dbReference>
<dbReference type="EMBL" id="CM037151">
    <property type="protein sequence ID" value="KAH7843256.1"/>
    <property type="molecule type" value="Genomic_DNA"/>
</dbReference>
<accession>A0ACB7XQQ7</accession>
<proteinExistence type="predicted"/>
<organism evidence="1 2">
    <name type="scientific">Vaccinium darrowii</name>
    <dbReference type="NCBI Taxonomy" id="229202"/>
    <lineage>
        <taxon>Eukaryota</taxon>
        <taxon>Viridiplantae</taxon>
        <taxon>Streptophyta</taxon>
        <taxon>Embryophyta</taxon>
        <taxon>Tracheophyta</taxon>
        <taxon>Spermatophyta</taxon>
        <taxon>Magnoliopsida</taxon>
        <taxon>eudicotyledons</taxon>
        <taxon>Gunneridae</taxon>
        <taxon>Pentapetalae</taxon>
        <taxon>asterids</taxon>
        <taxon>Ericales</taxon>
        <taxon>Ericaceae</taxon>
        <taxon>Vaccinioideae</taxon>
        <taxon>Vaccinieae</taxon>
        <taxon>Vaccinium</taxon>
    </lineage>
</organism>
<protein>
    <submittedName>
        <fullName evidence="1">Uncharacterized protein</fullName>
    </submittedName>
</protein>
<keyword evidence="2" id="KW-1185">Reference proteome</keyword>
<gene>
    <name evidence="1" type="ORF">Vadar_014444</name>
</gene>
<evidence type="ECO:0000313" key="2">
    <source>
        <dbReference type="Proteomes" id="UP000828048"/>
    </source>
</evidence>